<feature type="region of interest" description="Disordered" evidence="1">
    <location>
        <begin position="1"/>
        <end position="26"/>
    </location>
</feature>
<dbReference type="EMBL" id="CP001325">
    <property type="protein sequence ID" value="ACO62815.1"/>
    <property type="molecule type" value="Genomic_DNA"/>
</dbReference>
<dbReference type="GeneID" id="8242843"/>
<protein>
    <recommendedName>
        <fullName evidence="2">Pseudouridine synthase RsuA/RluA-like domain-containing protein</fullName>
    </recommendedName>
</protein>
<evidence type="ECO:0000313" key="3">
    <source>
        <dbReference type="EMBL" id="ACO62815.1"/>
    </source>
</evidence>
<dbReference type="PANTHER" id="PTHR21600">
    <property type="entry name" value="MITOCHONDRIAL RNA PSEUDOURIDINE SYNTHASE"/>
    <property type="match status" value="1"/>
</dbReference>
<dbReference type="FunCoup" id="C1E520">
    <property type="interactions" value="70"/>
</dbReference>
<evidence type="ECO:0000256" key="1">
    <source>
        <dbReference type="SAM" id="MobiDB-lite"/>
    </source>
</evidence>
<dbReference type="GO" id="GO:0003723">
    <property type="term" value="F:RNA binding"/>
    <property type="evidence" value="ECO:0007669"/>
    <property type="project" value="InterPro"/>
</dbReference>
<evidence type="ECO:0000259" key="2">
    <source>
        <dbReference type="Pfam" id="PF00849"/>
    </source>
</evidence>
<dbReference type="InParanoid" id="C1E520"/>
<name>C1E520_MICCC</name>
<dbReference type="PANTHER" id="PTHR21600:SF47">
    <property type="entry name" value="RNA PSEUDOURIDINE SYNTHASE 1"/>
    <property type="match status" value="1"/>
</dbReference>
<dbReference type="InterPro" id="IPR006145">
    <property type="entry name" value="PsdUridine_synth_RsuA/RluA"/>
</dbReference>
<reference evidence="3 4" key="1">
    <citation type="journal article" date="2009" name="Science">
        <title>Green evolution and dynamic adaptations revealed by genomes of the marine picoeukaryotes Micromonas.</title>
        <authorList>
            <person name="Worden A.Z."/>
            <person name="Lee J.H."/>
            <person name="Mock T."/>
            <person name="Rouze P."/>
            <person name="Simmons M.P."/>
            <person name="Aerts A.L."/>
            <person name="Allen A.E."/>
            <person name="Cuvelier M.L."/>
            <person name="Derelle E."/>
            <person name="Everett M.V."/>
            <person name="Foulon E."/>
            <person name="Grimwood J."/>
            <person name="Gundlach H."/>
            <person name="Henrissat B."/>
            <person name="Napoli C."/>
            <person name="McDonald S.M."/>
            <person name="Parker M.S."/>
            <person name="Rombauts S."/>
            <person name="Salamov A."/>
            <person name="Von Dassow P."/>
            <person name="Badger J.H."/>
            <person name="Coutinho P.M."/>
            <person name="Demir E."/>
            <person name="Dubchak I."/>
            <person name="Gentemann C."/>
            <person name="Eikrem W."/>
            <person name="Gready J.E."/>
            <person name="John U."/>
            <person name="Lanier W."/>
            <person name="Lindquist E.A."/>
            <person name="Lucas S."/>
            <person name="Mayer K.F."/>
            <person name="Moreau H."/>
            <person name="Not F."/>
            <person name="Otillar R."/>
            <person name="Panaud O."/>
            <person name="Pangilinan J."/>
            <person name="Paulsen I."/>
            <person name="Piegu B."/>
            <person name="Poliakov A."/>
            <person name="Robbens S."/>
            <person name="Schmutz J."/>
            <person name="Toulza E."/>
            <person name="Wyss T."/>
            <person name="Zelensky A."/>
            <person name="Zhou K."/>
            <person name="Armbrust E.V."/>
            <person name="Bhattacharya D."/>
            <person name="Goodenough U.W."/>
            <person name="Van de Peer Y."/>
            <person name="Grigoriev I.V."/>
        </authorList>
    </citation>
    <scope>NUCLEOTIDE SEQUENCE [LARGE SCALE GENOMIC DNA]</scope>
    <source>
        <strain evidence="4">RCC299 / NOUM17</strain>
    </source>
</reference>
<feature type="domain" description="Pseudouridine synthase RsuA/RluA-like" evidence="2">
    <location>
        <begin position="67"/>
        <end position="294"/>
    </location>
</feature>
<dbReference type="AlphaFoldDB" id="C1E520"/>
<evidence type="ECO:0000313" key="4">
    <source>
        <dbReference type="Proteomes" id="UP000002009"/>
    </source>
</evidence>
<organism evidence="3 4">
    <name type="scientific">Micromonas commoda (strain RCC299 / NOUM17 / CCMP2709)</name>
    <name type="common">Picoplanktonic green alga</name>
    <dbReference type="NCBI Taxonomy" id="296587"/>
    <lineage>
        <taxon>Eukaryota</taxon>
        <taxon>Viridiplantae</taxon>
        <taxon>Chlorophyta</taxon>
        <taxon>Mamiellophyceae</taxon>
        <taxon>Mamiellales</taxon>
        <taxon>Mamiellaceae</taxon>
        <taxon>Micromonas</taxon>
    </lineage>
</organism>
<dbReference type="SUPFAM" id="SSF55120">
    <property type="entry name" value="Pseudouridine synthase"/>
    <property type="match status" value="1"/>
</dbReference>
<sequence length="372" mass="43096">MASSVASAPAAEDWPRPSNCPAPQDENARWIEAGRAERCKRRTESLHCRDVVLSDGFVLYVDPRARFFVVNKPAGMYVENVLDFIERYMEEVRRAPERHSERSKRAKTCSDGATSIREAFDSLAKVGERFQLLHRLDRDTTGCLGIACDKETNRILSRAFQEGRVKKHYVAHCINTKFADDFQKKWKDWEVDEPFEDGSRAMTWPQRFCNFRLECHTGHGRSKHGLWRLYAKEDVGRELPGGSKVKEARTNLYRGFDSDSDSKRLAHLRELQSFPVVAEPITGRTHQIRMHCSQYFPIVGDYKYGYDDTADDDVVQEEREKGYRLHSFSLELPIKIPDGNGFRDTLVLAPPPSWWNEEEWGTYDILMERFFA</sequence>
<dbReference type="STRING" id="296587.C1E520"/>
<accession>C1E520</accession>
<dbReference type="InterPro" id="IPR050188">
    <property type="entry name" value="RluA_PseudoU_synthase"/>
</dbReference>
<dbReference type="CDD" id="cd02869">
    <property type="entry name" value="PseudoU_synth_RluA_like"/>
    <property type="match status" value="1"/>
</dbReference>
<proteinExistence type="predicted"/>
<dbReference type="eggNOG" id="KOG1919">
    <property type="taxonomic scope" value="Eukaryota"/>
</dbReference>
<dbReference type="RefSeq" id="XP_002501557.1">
    <property type="nucleotide sequence ID" value="XM_002501511.1"/>
</dbReference>
<dbReference type="GO" id="GO:0000455">
    <property type="term" value="P:enzyme-directed rRNA pseudouridine synthesis"/>
    <property type="evidence" value="ECO:0007669"/>
    <property type="project" value="TreeGrafter"/>
</dbReference>
<dbReference type="KEGG" id="mis:MICPUN_58237"/>
<dbReference type="OrthoDB" id="428658at2759"/>
<dbReference type="Proteomes" id="UP000002009">
    <property type="component" value="Chromosome 4"/>
</dbReference>
<dbReference type="Pfam" id="PF00849">
    <property type="entry name" value="PseudoU_synth_2"/>
    <property type="match status" value="1"/>
</dbReference>
<keyword evidence="4" id="KW-1185">Reference proteome</keyword>
<dbReference type="Gene3D" id="3.30.2350.10">
    <property type="entry name" value="Pseudouridine synthase"/>
    <property type="match status" value="1"/>
</dbReference>
<dbReference type="InterPro" id="IPR020103">
    <property type="entry name" value="PsdUridine_synth_cat_dom_sf"/>
</dbReference>
<gene>
    <name evidence="3" type="ORF">MICPUN_58237</name>
</gene>
<dbReference type="GO" id="GO:0009982">
    <property type="term" value="F:pseudouridine synthase activity"/>
    <property type="evidence" value="ECO:0007669"/>
    <property type="project" value="InterPro"/>
</dbReference>